<dbReference type="EMBL" id="CP151919">
    <property type="protein sequence ID" value="XAD53465.1"/>
    <property type="molecule type" value="Genomic_DNA"/>
</dbReference>
<organism evidence="1 2">
    <name type="scientific">Salinicola lusitanus</name>
    <dbReference type="NCBI Taxonomy" id="1949085"/>
    <lineage>
        <taxon>Bacteria</taxon>
        <taxon>Pseudomonadati</taxon>
        <taxon>Pseudomonadota</taxon>
        <taxon>Gammaproteobacteria</taxon>
        <taxon>Oceanospirillales</taxon>
        <taxon>Halomonadaceae</taxon>
        <taxon>Salinicola</taxon>
    </lineage>
</organism>
<name>A0ABZ3CQN1_9GAMM</name>
<dbReference type="InterPro" id="IPR010064">
    <property type="entry name" value="HK97-gp10_tail"/>
</dbReference>
<evidence type="ECO:0000313" key="1">
    <source>
        <dbReference type="EMBL" id="XAD53465.1"/>
    </source>
</evidence>
<gene>
    <name evidence="1" type="ORF">AAGT95_16695</name>
</gene>
<proteinExistence type="predicted"/>
<keyword evidence="2" id="KW-1185">Reference proteome</keyword>
<dbReference type="Pfam" id="PF04883">
    <property type="entry name" value="HK97-gp10_like"/>
    <property type="match status" value="1"/>
</dbReference>
<dbReference type="Proteomes" id="UP001453229">
    <property type="component" value="Chromosome"/>
</dbReference>
<dbReference type="RefSeq" id="WP_342594525.1">
    <property type="nucleotide sequence ID" value="NZ_CP151919.1"/>
</dbReference>
<protein>
    <submittedName>
        <fullName evidence="1">HK97-gp10 family putative phage morphogenesis protein</fullName>
    </submittedName>
</protein>
<evidence type="ECO:0000313" key="2">
    <source>
        <dbReference type="Proteomes" id="UP001453229"/>
    </source>
</evidence>
<dbReference type="NCBIfam" id="TIGR01725">
    <property type="entry name" value="phge_HK97_gp10"/>
    <property type="match status" value="1"/>
</dbReference>
<accession>A0ABZ3CQN1</accession>
<reference evidence="1 2" key="1">
    <citation type="submission" date="2024-04" db="EMBL/GenBank/DDBJ databases">
        <title>Salinicola lusitanus LLJ914,a marine bacterium isolated from the Okinawa Trough.</title>
        <authorList>
            <person name="Li J."/>
        </authorList>
    </citation>
    <scope>NUCLEOTIDE SEQUENCE [LARGE SCALE GENOMIC DNA]</scope>
    <source>
        <strain evidence="1 2">LLJ914</strain>
    </source>
</reference>
<sequence length="163" mass="17805">MSDSITFDVQGLNALGDRLEGLQYDIKRKGGRFALRKAANVVRDQAIANAKRIDDPESAADIAENVAVRWSGRYFKQTGDLKFRVGIMGGAGGRAKSDALDSLPGGDTRHWRHVEFGTQYARAQPFMRTALASSIDAASQEFVTQYGKSIDRALRRAAKQAGN</sequence>